<feature type="region of interest" description="Disordered" evidence="1">
    <location>
        <begin position="1"/>
        <end position="22"/>
    </location>
</feature>
<organism evidence="2 3">
    <name type="scientific">Tessaracoccus aquimaris</name>
    <dbReference type="NCBI Taxonomy" id="1332264"/>
    <lineage>
        <taxon>Bacteria</taxon>
        <taxon>Bacillati</taxon>
        <taxon>Actinomycetota</taxon>
        <taxon>Actinomycetes</taxon>
        <taxon>Propionibacteriales</taxon>
        <taxon>Propionibacteriaceae</taxon>
        <taxon>Tessaracoccus</taxon>
    </lineage>
</organism>
<gene>
    <name evidence="2" type="ORF">BW730_06940</name>
</gene>
<evidence type="ECO:0000256" key="1">
    <source>
        <dbReference type="SAM" id="MobiDB-lite"/>
    </source>
</evidence>
<reference evidence="3" key="1">
    <citation type="submission" date="2017-02" db="EMBL/GenBank/DDBJ databases">
        <title>Tessaracoccus aquaemaris sp. nov., isolated from the intestine of a Korean rockfish, Sebastes schlegelii, in a marine aquaculture pond.</title>
        <authorList>
            <person name="Tak E.J."/>
            <person name="Bae J.-W."/>
        </authorList>
    </citation>
    <scope>NUCLEOTIDE SEQUENCE [LARGE SCALE GENOMIC DNA]</scope>
    <source>
        <strain evidence="3">NSG39</strain>
    </source>
</reference>
<feature type="compositionally biased region" description="Low complexity" evidence="1">
    <location>
        <begin position="10"/>
        <end position="22"/>
    </location>
</feature>
<dbReference type="KEGG" id="tes:BW730_06940"/>
<evidence type="ECO:0000313" key="3">
    <source>
        <dbReference type="Proteomes" id="UP000188145"/>
    </source>
</evidence>
<evidence type="ECO:0000313" key="2">
    <source>
        <dbReference type="EMBL" id="AQP47277.1"/>
    </source>
</evidence>
<dbReference type="AlphaFoldDB" id="A0A1Q2CMF1"/>
<dbReference type="RefSeq" id="WP_077685606.1">
    <property type="nucleotide sequence ID" value="NZ_CP019606.1"/>
</dbReference>
<accession>A0A1Q2CMF1</accession>
<dbReference type="STRING" id="1332264.BW730_06940"/>
<dbReference type="Proteomes" id="UP000188145">
    <property type="component" value="Chromosome"/>
</dbReference>
<keyword evidence="3" id="KW-1185">Reference proteome</keyword>
<name>A0A1Q2CMF1_9ACTN</name>
<proteinExistence type="predicted"/>
<protein>
    <submittedName>
        <fullName evidence="2">Uncharacterized protein</fullName>
    </submittedName>
</protein>
<sequence>MSNIQPYTPAAGSGASSLSPWSSQGRALSRIVSRAELQVANLAAEAHVESAKLDAIDQVTQRALQGTAMVAQLESQLAEAVPSAAFRLAQIGQAHTLAMVGEVHSFGRGLR</sequence>
<dbReference type="EMBL" id="CP019606">
    <property type="protein sequence ID" value="AQP47277.1"/>
    <property type="molecule type" value="Genomic_DNA"/>
</dbReference>
<dbReference type="OrthoDB" id="5070969at2"/>